<gene>
    <name evidence="1" type="ORF">HMPREF9136_2141</name>
</gene>
<evidence type="ECO:0000313" key="1">
    <source>
        <dbReference type="EMBL" id="EGQ13165.1"/>
    </source>
</evidence>
<dbReference type="Proteomes" id="UP000007820">
    <property type="component" value="Unassembled WGS sequence"/>
</dbReference>
<proteinExistence type="predicted"/>
<reference evidence="1 2" key="1">
    <citation type="submission" date="2011-04" db="EMBL/GenBank/DDBJ databases">
        <authorList>
            <person name="Muzny D."/>
            <person name="Qin X."/>
            <person name="Deng J."/>
            <person name="Jiang H."/>
            <person name="Liu Y."/>
            <person name="Qu J."/>
            <person name="Song X.-Z."/>
            <person name="Zhang L."/>
            <person name="Thornton R."/>
            <person name="Coyle M."/>
            <person name="Francisco L."/>
            <person name="Jackson L."/>
            <person name="Javaid M."/>
            <person name="Korchina V."/>
            <person name="Kovar C."/>
            <person name="Mata R."/>
            <person name="Mathew T."/>
            <person name="Ngo R."/>
            <person name="Nguyen L."/>
            <person name="Nguyen N."/>
            <person name="Okwuonu G."/>
            <person name="Ongeri F."/>
            <person name="Pham C."/>
            <person name="Simmons D."/>
            <person name="Wilczek-Boney K."/>
            <person name="Hale W."/>
            <person name="Jakkamsetti A."/>
            <person name="Pham P."/>
            <person name="Ruth R."/>
            <person name="San Lucas F."/>
            <person name="Warren J."/>
            <person name="Zhang J."/>
            <person name="Zhao Z."/>
            <person name="Zhou C."/>
            <person name="Zhu D."/>
            <person name="Lee S."/>
            <person name="Bess C."/>
            <person name="Blankenburg K."/>
            <person name="Forbes L."/>
            <person name="Fu Q."/>
            <person name="Gubbala S."/>
            <person name="Hirani K."/>
            <person name="Jayaseelan J.C."/>
            <person name="Lara F."/>
            <person name="Munidasa M."/>
            <person name="Palculict T."/>
            <person name="Patil S."/>
            <person name="Pu L.-L."/>
            <person name="Saada N."/>
            <person name="Tang L."/>
            <person name="Weissenberger G."/>
            <person name="Zhu Y."/>
            <person name="Hemphill L."/>
            <person name="Shang Y."/>
            <person name="Youmans B."/>
            <person name="Ayvaz T."/>
            <person name="Ross M."/>
            <person name="Santibanez J."/>
            <person name="Aqrawi P."/>
            <person name="Gross S."/>
            <person name="Joshi V."/>
            <person name="Fowler G."/>
            <person name="Nazareth L."/>
            <person name="Reid J."/>
            <person name="Worley K."/>
            <person name="Petrosino J."/>
            <person name="Highlander S."/>
            <person name="Gibbs R."/>
        </authorList>
    </citation>
    <scope>NUCLEOTIDE SEQUENCE [LARGE SCALE GENOMIC DNA]</scope>
    <source>
        <strain evidence="1 2">DSM 3688</strain>
    </source>
</reference>
<accession>F9D5L3</accession>
<dbReference type="AlphaFoldDB" id="F9D5L3"/>
<dbReference type="STRING" id="908937.Prede_1966"/>
<name>F9D5L3_PREDD</name>
<sequence>MESGVIAARGLKAKNYMPSLLAAALVLFGCEEQKEHTAGAIHSRDSVAVMTTWGVNTLISDSGVIKYRIVTERWEVNQAKNPSRWTFDKGLFLEQFDDKFHVQSYVQCDTAYYYDQLHLWELRSRVRVLTKDGLRFASEQLFWDENRHELYSYVFSRLVTPERTLQGTYFRSDEKMTRYYVSNSRGSFERGDVDGTGSMTDSARAVQDSLQMSRRRQAVPMRNTGNP</sequence>
<dbReference type="eggNOG" id="COG3117">
    <property type="taxonomic scope" value="Bacteria"/>
</dbReference>
<evidence type="ECO:0000313" key="2">
    <source>
        <dbReference type="Proteomes" id="UP000007820"/>
    </source>
</evidence>
<organism evidence="1 2">
    <name type="scientific">Prevotella dentalis (strain ATCC 49559 / DSM 3688 / JCM 13448 / NCTC 12043 / ES 2772)</name>
    <name type="common">Mitsuokella dentalis</name>
    <dbReference type="NCBI Taxonomy" id="908937"/>
    <lineage>
        <taxon>Bacteria</taxon>
        <taxon>Pseudomonadati</taxon>
        <taxon>Bacteroidota</taxon>
        <taxon>Bacteroidia</taxon>
        <taxon>Bacteroidales</taxon>
        <taxon>Prevotellaceae</taxon>
        <taxon>Prevotella</taxon>
    </lineage>
</organism>
<dbReference type="EMBL" id="AFPW01000035">
    <property type="protein sequence ID" value="EGQ13165.1"/>
    <property type="molecule type" value="Genomic_DNA"/>
</dbReference>
<evidence type="ECO:0008006" key="3">
    <source>
        <dbReference type="Google" id="ProtNLM"/>
    </source>
</evidence>
<protein>
    <recommendedName>
        <fullName evidence="3">LPS export ABC transporter periplasmic protein LptC</fullName>
    </recommendedName>
</protein>
<comment type="caution">
    <text evidence="1">The sequence shown here is derived from an EMBL/GenBank/DDBJ whole genome shotgun (WGS) entry which is preliminary data.</text>
</comment>